<gene>
    <name evidence="1" type="ORF">SAMN05421738_107183</name>
</gene>
<protein>
    <submittedName>
        <fullName evidence="1">Uncharacterized protein</fullName>
    </submittedName>
</protein>
<reference evidence="2" key="1">
    <citation type="submission" date="2016-10" db="EMBL/GenBank/DDBJ databases">
        <authorList>
            <person name="Varghese N."/>
            <person name="Submissions S."/>
        </authorList>
    </citation>
    <scope>NUCLEOTIDE SEQUENCE [LARGE SCALE GENOMIC DNA]</scope>
    <source>
        <strain evidence="2">XJ109</strain>
    </source>
</reference>
<keyword evidence="2" id="KW-1185">Reference proteome</keyword>
<evidence type="ECO:0000313" key="2">
    <source>
        <dbReference type="Proteomes" id="UP000199149"/>
    </source>
</evidence>
<sequence length="31" mass="3588">MYILLDLDGTLTDTAHPRFKKYKDGVECRTS</sequence>
<dbReference type="EMBL" id="FOUZ01000007">
    <property type="protein sequence ID" value="SFN17197.1"/>
    <property type="molecule type" value="Genomic_DNA"/>
</dbReference>
<accession>A0A1I4WUN5</accession>
<evidence type="ECO:0000313" key="1">
    <source>
        <dbReference type="EMBL" id="SFN17197.1"/>
    </source>
</evidence>
<dbReference type="InterPro" id="IPR036412">
    <property type="entry name" value="HAD-like_sf"/>
</dbReference>
<name>A0A1I4WUN5_9FLAO</name>
<dbReference type="AlphaFoldDB" id="A0A1I4WUN5"/>
<organism evidence="1 2">
    <name type="scientific">Algoriella xinjiangensis</name>
    <dbReference type="NCBI Taxonomy" id="684065"/>
    <lineage>
        <taxon>Bacteria</taxon>
        <taxon>Pseudomonadati</taxon>
        <taxon>Bacteroidota</taxon>
        <taxon>Flavobacteriia</taxon>
        <taxon>Flavobacteriales</taxon>
        <taxon>Weeksellaceae</taxon>
        <taxon>Algoriella</taxon>
    </lineage>
</organism>
<dbReference type="Proteomes" id="UP000199149">
    <property type="component" value="Unassembled WGS sequence"/>
</dbReference>
<proteinExistence type="predicted"/>
<dbReference type="SUPFAM" id="SSF56784">
    <property type="entry name" value="HAD-like"/>
    <property type="match status" value="1"/>
</dbReference>